<organism evidence="10 11">
    <name type="scientific">Monodelphis domestica</name>
    <name type="common">Gray short-tailed opossum</name>
    <dbReference type="NCBI Taxonomy" id="13616"/>
    <lineage>
        <taxon>Eukaryota</taxon>
        <taxon>Metazoa</taxon>
        <taxon>Chordata</taxon>
        <taxon>Craniata</taxon>
        <taxon>Vertebrata</taxon>
        <taxon>Euteleostomi</taxon>
        <taxon>Mammalia</taxon>
        <taxon>Metatheria</taxon>
        <taxon>Didelphimorphia</taxon>
        <taxon>Didelphidae</taxon>
        <taxon>Monodelphis</taxon>
    </lineage>
</organism>
<reference evidence="10" key="2">
    <citation type="submission" date="2025-08" db="UniProtKB">
        <authorList>
            <consortium name="Ensembl"/>
        </authorList>
    </citation>
    <scope>IDENTIFICATION</scope>
</reference>
<dbReference type="Proteomes" id="UP000002280">
    <property type="component" value="Unplaced"/>
</dbReference>
<evidence type="ECO:0000313" key="11">
    <source>
        <dbReference type="Proteomes" id="UP000002280"/>
    </source>
</evidence>
<dbReference type="PROSITE" id="PS51475">
    <property type="entry name" value="PROTEASOME_ALPHA_2"/>
    <property type="match status" value="1"/>
</dbReference>
<accession>A0A5F8GDP4</accession>
<dbReference type="AlphaFoldDB" id="A0A5F8GDP4"/>
<evidence type="ECO:0000256" key="1">
    <source>
        <dbReference type="ARBA" id="ARBA00003876"/>
    </source>
</evidence>
<reference evidence="10" key="1">
    <citation type="journal article" date="2007" name="Nature">
        <title>Genome of the marsupial Monodelphis domestica reveals innovation in non-coding sequences.</title>
        <authorList>
            <person name="Mikkelsen T.S."/>
            <person name="Wakefield M.J."/>
            <person name="Aken B."/>
            <person name="Amemiya C.T."/>
            <person name="Chang J.L."/>
            <person name="Duke S."/>
            <person name="Garber M."/>
            <person name="Gentles A.J."/>
            <person name="Goodstadt L."/>
            <person name="Heger A."/>
            <person name="Jurka J."/>
            <person name="Kamal M."/>
            <person name="Mauceli E."/>
            <person name="Searle S.M."/>
            <person name="Sharpe T."/>
            <person name="Baker M.L."/>
            <person name="Batzer M.A."/>
            <person name="Benos P.V."/>
            <person name="Belov K."/>
            <person name="Clamp M."/>
            <person name="Cook A."/>
            <person name="Cuff J."/>
            <person name="Das R."/>
            <person name="Davidow L."/>
            <person name="Deakin J.E."/>
            <person name="Fazzari M.J."/>
            <person name="Glass J.L."/>
            <person name="Grabherr M."/>
            <person name="Greally J.M."/>
            <person name="Gu W."/>
            <person name="Hore T.A."/>
            <person name="Huttley G.A."/>
            <person name="Kleber M."/>
            <person name="Jirtle R.L."/>
            <person name="Koina E."/>
            <person name="Lee J.T."/>
            <person name="Mahony S."/>
            <person name="Marra M.A."/>
            <person name="Miller R.D."/>
            <person name="Nicholls R.D."/>
            <person name="Oda M."/>
            <person name="Papenfuss A.T."/>
            <person name="Parra Z.E."/>
            <person name="Pollock D.D."/>
            <person name="Ray D.A."/>
            <person name="Schein J.E."/>
            <person name="Speed T.P."/>
            <person name="Thompson K."/>
            <person name="VandeBerg J.L."/>
            <person name="Wade C.M."/>
            <person name="Walker J.A."/>
            <person name="Waters P.D."/>
            <person name="Webber C."/>
            <person name="Weidman J.R."/>
            <person name="Xie X."/>
            <person name="Zody M.C."/>
            <person name="Baldwin J."/>
            <person name="Abdouelleil A."/>
            <person name="Abdulkadir J."/>
            <person name="Abebe A."/>
            <person name="Abera B."/>
            <person name="Abreu J."/>
            <person name="Acer S.C."/>
            <person name="Aftuck L."/>
            <person name="Alexander A."/>
            <person name="An P."/>
            <person name="Anderson E."/>
            <person name="Anderson S."/>
            <person name="Arachi H."/>
            <person name="Azer M."/>
            <person name="Bachantsang P."/>
            <person name="Barry A."/>
            <person name="Bayul T."/>
            <person name="Berlin A."/>
            <person name="Bessette D."/>
            <person name="Bloom T."/>
            <person name="Bloom T."/>
            <person name="Boguslavskiy L."/>
            <person name="Bonnet C."/>
            <person name="Boukhgalter B."/>
            <person name="Bourzgui I."/>
            <person name="Brown A."/>
            <person name="Cahill P."/>
            <person name="Channer S."/>
            <person name="Cheshatsang Y."/>
            <person name="Chuda L."/>
            <person name="Citroen M."/>
            <person name="Collymore A."/>
            <person name="Cooke P."/>
            <person name="Costello M."/>
            <person name="D'Aco K."/>
            <person name="Daza R."/>
            <person name="De Haan G."/>
            <person name="DeGray S."/>
            <person name="DeMaso C."/>
            <person name="Dhargay N."/>
            <person name="Dooley K."/>
            <person name="Dooley E."/>
            <person name="Doricent M."/>
            <person name="Dorje P."/>
            <person name="Dorjee K."/>
            <person name="Dupes A."/>
            <person name="Elong R."/>
            <person name="Falk J."/>
            <person name="Farina A."/>
            <person name="Faro S."/>
            <person name="Ferguson D."/>
            <person name="Fisher S."/>
            <person name="Foley C.D."/>
            <person name="Franke A."/>
            <person name="Friedrich D."/>
            <person name="Gadbois L."/>
            <person name="Gearin G."/>
            <person name="Gearin C.R."/>
            <person name="Giannoukos G."/>
            <person name="Goode T."/>
            <person name="Graham J."/>
            <person name="Grandbois E."/>
            <person name="Grewal S."/>
            <person name="Gyaltsen K."/>
            <person name="Hafez N."/>
            <person name="Hagos B."/>
            <person name="Hall J."/>
            <person name="Henson C."/>
            <person name="Hollinger A."/>
            <person name="Honan T."/>
            <person name="Huard M.D."/>
            <person name="Hughes L."/>
            <person name="Hurhula B."/>
            <person name="Husby M.E."/>
            <person name="Kamat A."/>
            <person name="Kanga B."/>
            <person name="Kashin S."/>
            <person name="Khazanovich D."/>
            <person name="Kisner P."/>
            <person name="Lance K."/>
            <person name="Lara M."/>
            <person name="Lee W."/>
            <person name="Lennon N."/>
            <person name="Letendre F."/>
            <person name="LeVine R."/>
            <person name="Lipovsky A."/>
            <person name="Liu X."/>
            <person name="Liu J."/>
            <person name="Liu S."/>
            <person name="Lokyitsang T."/>
            <person name="Lokyitsang Y."/>
            <person name="Lubonja R."/>
            <person name="Lui A."/>
            <person name="MacDonald P."/>
            <person name="Magnisalis V."/>
            <person name="Maru K."/>
            <person name="Matthews C."/>
            <person name="McCusker W."/>
            <person name="McDonough S."/>
            <person name="Mehta T."/>
            <person name="Meldrim J."/>
            <person name="Meneus L."/>
            <person name="Mihai O."/>
            <person name="Mihalev A."/>
            <person name="Mihova T."/>
            <person name="Mittelman R."/>
            <person name="Mlenga V."/>
            <person name="Montmayeur A."/>
            <person name="Mulrain L."/>
            <person name="Navidi A."/>
            <person name="Naylor J."/>
            <person name="Negash T."/>
            <person name="Nguyen T."/>
            <person name="Nguyen N."/>
            <person name="Nicol R."/>
            <person name="Norbu C."/>
            <person name="Norbu N."/>
            <person name="Novod N."/>
            <person name="O'Neill B."/>
            <person name="Osman S."/>
            <person name="Markiewicz E."/>
            <person name="Oyono O.L."/>
            <person name="Patti C."/>
            <person name="Phunkhang P."/>
            <person name="Pierre F."/>
            <person name="Priest M."/>
            <person name="Raghuraman S."/>
            <person name="Rege F."/>
            <person name="Reyes R."/>
            <person name="Rise C."/>
            <person name="Rogov P."/>
            <person name="Ross K."/>
            <person name="Ryan E."/>
            <person name="Settipalli S."/>
            <person name="Shea T."/>
            <person name="Sherpa N."/>
            <person name="Shi L."/>
            <person name="Shih D."/>
            <person name="Sparrow T."/>
            <person name="Spaulding J."/>
            <person name="Stalker J."/>
            <person name="Stange-Thomann N."/>
            <person name="Stavropoulos S."/>
            <person name="Stone C."/>
            <person name="Strader C."/>
            <person name="Tesfaye S."/>
            <person name="Thomson T."/>
            <person name="Thoulutsang Y."/>
            <person name="Thoulutsang D."/>
            <person name="Topham K."/>
            <person name="Topping I."/>
            <person name="Tsamla T."/>
            <person name="Vassiliev H."/>
            <person name="Vo A."/>
            <person name="Wangchuk T."/>
            <person name="Wangdi T."/>
            <person name="Weiand M."/>
            <person name="Wilkinson J."/>
            <person name="Wilson A."/>
            <person name="Yadav S."/>
            <person name="Young G."/>
            <person name="Yu Q."/>
            <person name="Zembek L."/>
            <person name="Zhong D."/>
            <person name="Zimmer A."/>
            <person name="Zwirko Z."/>
            <person name="Jaffe D.B."/>
            <person name="Alvarez P."/>
            <person name="Brockman W."/>
            <person name="Butler J."/>
            <person name="Chin C."/>
            <person name="Gnerre S."/>
            <person name="MacCallum I."/>
            <person name="Graves J.A."/>
            <person name="Ponting C.P."/>
            <person name="Breen M."/>
            <person name="Samollow P.B."/>
            <person name="Lander E.S."/>
            <person name="Lindblad-Toh K."/>
        </authorList>
    </citation>
    <scope>NUCLEOTIDE SEQUENCE [LARGE SCALE GENOMIC DNA]</scope>
</reference>
<evidence type="ECO:0000256" key="9">
    <source>
        <dbReference type="SAM" id="SignalP"/>
    </source>
</evidence>
<dbReference type="FunFam" id="3.60.20.10:FF:000012">
    <property type="entry name" value="Proteasome subunit alpha type"/>
    <property type="match status" value="1"/>
</dbReference>
<dbReference type="NCBIfam" id="NF003075">
    <property type="entry name" value="PRK03996.1"/>
    <property type="match status" value="1"/>
</dbReference>
<dbReference type="GO" id="GO:0019773">
    <property type="term" value="C:proteasome core complex, alpha-subunit complex"/>
    <property type="evidence" value="ECO:0007669"/>
    <property type="project" value="UniProtKB-UniRule"/>
</dbReference>
<evidence type="ECO:0000256" key="6">
    <source>
        <dbReference type="ARBA" id="ARBA00022942"/>
    </source>
</evidence>
<sequence>MVGFAKDLGLEWQLLLGLCFSPEVCSWPDVPRPVLGWVDPRERKGRQVSWGHLLQLRRGRVLHPLLTNILQIDSFERADPSPVGLTSCLFASSPSGKLVQIEYALAAVAGGAPSVGIKAANGVVLATEKKQKSILYDERSVHKVEPITKHIGLVYSGMGPDYRVLVHRARKLAQQYYLVYHEPIPTAQLVQRVASVMQEYTQSGGVRPFGVSLLICGWNEGRPYLFQSDPSGAYFAWKATAMGKNSVNGKTFLEKRYNEDLELEDAIHTAILTLKESFEGQMTEDNIEVGICNEAGFRRLTPTEVKDYLAAIA</sequence>
<dbReference type="InterPro" id="IPR050115">
    <property type="entry name" value="Proteasome_alpha"/>
</dbReference>
<keyword evidence="9" id="KW-0732">Signal</keyword>
<dbReference type="Gene3D" id="3.60.20.10">
    <property type="entry name" value="Glutamine Phosphoribosylpyrophosphate, subunit 1, domain 1"/>
    <property type="match status" value="1"/>
</dbReference>
<dbReference type="GO" id="GO:0051603">
    <property type="term" value="P:proteolysis involved in protein catabolic process"/>
    <property type="evidence" value="ECO:0007669"/>
    <property type="project" value="InterPro"/>
</dbReference>
<feature type="chain" id="PRO_5023929764" description="Proteasome subunit alpha type-2" evidence="9">
    <location>
        <begin position="27"/>
        <end position="313"/>
    </location>
</feature>
<evidence type="ECO:0000256" key="5">
    <source>
        <dbReference type="ARBA" id="ARBA00022490"/>
    </source>
</evidence>
<dbReference type="CDD" id="cd03750">
    <property type="entry name" value="proteasome_alpha_type_2"/>
    <property type="match status" value="1"/>
</dbReference>
<evidence type="ECO:0000256" key="2">
    <source>
        <dbReference type="ARBA" id="ARBA00004123"/>
    </source>
</evidence>
<keyword evidence="7" id="KW-0539">Nucleus</keyword>
<evidence type="ECO:0000256" key="4">
    <source>
        <dbReference type="ARBA" id="ARBA00021337"/>
    </source>
</evidence>
<dbReference type="InterPro" id="IPR001353">
    <property type="entry name" value="Proteasome_sua/b"/>
</dbReference>
<keyword evidence="6 8" id="KW-0647">Proteasome</keyword>
<proteinExistence type="inferred from homology"/>
<comment type="function">
    <text evidence="1">Component of the 20S core proteasome complex involved in the proteolytic degradation of most intracellular proteins. This complex plays numerous essential roles within the cell by associating with different regulatory particles. Associated with two 19S regulatory particles, forms the 26S proteasome and thus participates in the ATP-dependent degradation of ubiquitinated proteins. The 26S proteasome plays a key role in the maintenance of protein homeostasis by removing misfolded or damaged proteins that could impair cellular functions, and by removing proteins whose functions are no longer required. Associated with the PA200 or PA28, the 20S proteasome mediates ubiquitin-independent protein degradation. This type of proteolysis is required in several pathways including spermatogenesis (20S-PA200 complex) or generation of a subset of MHC class I-presented antigenic peptides (20S-PA28 complex).</text>
</comment>
<dbReference type="Ensembl" id="ENSMODT00000069405.1">
    <property type="protein sequence ID" value="ENSMODP00000045592.1"/>
    <property type="gene ID" value="ENSMODG00000045934.1"/>
</dbReference>
<comment type="subcellular location">
    <subcellularLocation>
        <location evidence="3">Cytoplasm</location>
    </subcellularLocation>
    <subcellularLocation>
        <location evidence="2">Nucleus</location>
    </subcellularLocation>
</comment>
<name>A0A5F8GDP4_MONDO</name>
<evidence type="ECO:0000256" key="7">
    <source>
        <dbReference type="ARBA" id="ARBA00023242"/>
    </source>
</evidence>
<dbReference type="Pfam" id="PF00227">
    <property type="entry name" value="Proteasome"/>
    <property type="match status" value="1"/>
</dbReference>
<gene>
    <name evidence="10" type="primary">PSMA2</name>
</gene>
<comment type="similarity">
    <text evidence="8">Belongs to the peptidase T1A family.</text>
</comment>
<dbReference type="GeneTree" id="ENSGT00550000074870"/>
<reference evidence="10" key="3">
    <citation type="submission" date="2025-09" db="UniProtKB">
        <authorList>
            <consortium name="Ensembl"/>
        </authorList>
    </citation>
    <scope>IDENTIFICATION</scope>
</reference>
<dbReference type="PANTHER" id="PTHR11599">
    <property type="entry name" value="PROTEASOME SUBUNIT ALPHA/BETA"/>
    <property type="match status" value="1"/>
</dbReference>
<dbReference type="InParanoid" id="A0A5F8GDP4"/>
<dbReference type="InterPro" id="IPR023332">
    <property type="entry name" value="Proteasome_alpha-type"/>
</dbReference>
<evidence type="ECO:0000256" key="3">
    <source>
        <dbReference type="ARBA" id="ARBA00004496"/>
    </source>
</evidence>
<evidence type="ECO:0000313" key="10">
    <source>
        <dbReference type="Ensembl" id="ENSMODP00000045592.1"/>
    </source>
</evidence>
<dbReference type="Bgee" id="ENSMODG00000045934">
    <property type="expression patterns" value="Expressed in hindlimb bud and 19 other cell types or tissues"/>
</dbReference>
<dbReference type="InterPro" id="IPR029055">
    <property type="entry name" value="Ntn_hydrolases_N"/>
</dbReference>
<keyword evidence="5" id="KW-0963">Cytoplasm</keyword>
<dbReference type="SUPFAM" id="SSF56235">
    <property type="entry name" value="N-terminal nucleophile aminohydrolases (Ntn hydrolases)"/>
    <property type="match status" value="1"/>
</dbReference>
<dbReference type="GO" id="GO:0009615">
    <property type="term" value="P:response to virus"/>
    <property type="evidence" value="ECO:0007669"/>
    <property type="project" value="Ensembl"/>
</dbReference>
<dbReference type="GO" id="GO:0000932">
    <property type="term" value="C:P-body"/>
    <property type="evidence" value="ECO:0007669"/>
    <property type="project" value="Ensembl"/>
</dbReference>
<dbReference type="OMA" id="IAFTICE"/>
<dbReference type="GO" id="GO:0005634">
    <property type="term" value="C:nucleus"/>
    <property type="evidence" value="ECO:0007669"/>
    <property type="project" value="UniProtKB-SubCell"/>
</dbReference>
<dbReference type="FunCoup" id="A0A5F8GDP4">
    <property type="interactions" value="2137"/>
</dbReference>
<keyword evidence="11" id="KW-1185">Reference proteome</keyword>
<protein>
    <recommendedName>
        <fullName evidence="4">Proteasome subunit alpha type-2</fullName>
    </recommendedName>
</protein>
<feature type="signal peptide" evidence="9">
    <location>
        <begin position="1"/>
        <end position="26"/>
    </location>
</feature>
<dbReference type="STRING" id="13616.ENSMODP00000045592"/>
<evidence type="ECO:0000256" key="8">
    <source>
        <dbReference type="PROSITE-ProRule" id="PRU00808"/>
    </source>
</evidence>